<dbReference type="EMBL" id="HBIJ01017719">
    <property type="protein sequence ID" value="CAE0370965.1"/>
    <property type="molecule type" value="Transcribed_RNA"/>
</dbReference>
<evidence type="ECO:0000313" key="3">
    <source>
        <dbReference type="EMBL" id="CAE0370965.1"/>
    </source>
</evidence>
<feature type="signal peptide" evidence="2">
    <location>
        <begin position="1"/>
        <end position="22"/>
    </location>
</feature>
<dbReference type="AlphaFoldDB" id="A0A7S3K0C1"/>
<name>A0A7S3K0C1_9STRA</name>
<feature type="region of interest" description="Disordered" evidence="1">
    <location>
        <begin position="603"/>
        <end position="627"/>
    </location>
</feature>
<evidence type="ECO:0000256" key="2">
    <source>
        <dbReference type="SAM" id="SignalP"/>
    </source>
</evidence>
<evidence type="ECO:0000256" key="1">
    <source>
        <dbReference type="SAM" id="MobiDB-lite"/>
    </source>
</evidence>
<feature type="compositionally biased region" description="Basic and acidic residues" evidence="1">
    <location>
        <begin position="618"/>
        <end position="627"/>
    </location>
</feature>
<accession>A0A7S3K0C1</accession>
<keyword evidence="2" id="KW-0732">Signal</keyword>
<gene>
    <name evidence="3" type="ORF">ALAG00032_LOCUS11745</name>
</gene>
<sequence>MYLVLSQLLFLLVIDVLTIVSGRECIGLLQLEGIDLRPIEEALTFACDTNKYCHYTKGCAEQIAVLGLGAAHRGLARQLGQVKETTHRRELRFVDSLENLIVERAKEKLDSMLSVIVLEDEAEEIAKKLMEHTFSSHFSWIDIVLQTQALNAEFLQEITQKEDLAVYIYGRSLALQDRARSSSECGSRSLMKENFYLWMHSYGYAPLEPIRGEGLNGWRIIFARVLTLAKQLHASIILPCARHSVLVPCGVRFPLTGKDIVGNSADDDYVEDSEKGIDSKMRDWLELFANNKDQEDDTSYDDDASRGLIGLRNELDDISAYFNIAKITQYLNGAIPLTVDCFSSDLNIDLRQFRAEDKHLYTQISNFFASNKNNTIQIAKLNGGFDLGSMRSIIPSITEVENGPLLGFAPRLHAEALAFRRLVFGDRPFTAVHWRSETLIARRDKLAPAAFQACADALLSFAANTTTPVLLISDIPYDENTPSWLSFDSKLKAAHPEMRELLRNFISIWPYYKYDAIIPHLAPGYKIDLGDLAIIEQILALEAPLLATHYDHPNATISTWNGVDFNDCGYSGRFIRTILSRRLHANRTIANWYPPNGFPHLRSPASTRGTASHQRRLSTAERLTRED</sequence>
<reference evidence="3" key="1">
    <citation type="submission" date="2021-01" db="EMBL/GenBank/DDBJ databases">
        <authorList>
            <person name="Corre E."/>
            <person name="Pelletier E."/>
            <person name="Niang G."/>
            <person name="Scheremetjew M."/>
            <person name="Finn R."/>
            <person name="Kale V."/>
            <person name="Holt S."/>
            <person name="Cochrane G."/>
            <person name="Meng A."/>
            <person name="Brown T."/>
            <person name="Cohen L."/>
        </authorList>
    </citation>
    <scope>NUCLEOTIDE SEQUENCE</scope>
    <source>
        <strain evidence="3">CCMP1510</strain>
    </source>
</reference>
<evidence type="ECO:0008006" key="4">
    <source>
        <dbReference type="Google" id="ProtNLM"/>
    </source>
</evidence>
<protein>
    <recommendedName>
        <fullName evidence="4">O-fucosyltransferase family protein</fullName>
    </recommendedName>
</protein>
<organism evidence="3">
    <name type="scientific">Aureoumbra lagunensis</name>
    <dbReference type="NCBI Taxonomy" id="44058"/>
    <lineage>
        <taxon>Eukaryota</taxon>
        <taxon>Sar</taxon>
        <taxon>Stramenopiles</taxon>
        <taxon>Ochrophyta</taxon>
        <taxon>Pelagophyceae</taxon>
        <taxon>Pelagomonadales</taxon>
        <taxon>Aureoumbra</taxon>
    </lineage>
</organism>
<proteinExistence type="predicted"/>
<feature type="chain" id="PRO_5031108966" description="O-fucosyltransferase family protein" evidence="2">
    <location>
        <begin position="23"/>
        <end position="627"/>
    </location>
</feature>